<protein>
    <submittedName>
        <fullName evidence="3">Cupin domain-containing protein</fullName>
    </submittedName>
</protein>
<dbReference type="PANTHER" id="PTHR35848:SF6">
    <property type="entry name" value="CUPIN TYPE-2 DOMAIN-CONTAINING PROTEIN"/>
    <property type="match status" value="1"/>
</dbReference>
<dbReference type="InterPro" id="IPR051610">
    <property type="entry name" value="GPI/OXD"/>
</dbReference>
<dbReference type="Gene3D" id="2.60.120.10">
    <property type="entry name" value="Jelly Rolls"/>
    <property type="match status" value="1"/>
</dbReference>
<dbReference type="OrthoDB" id="9791637at2"/>
<reference evidence="3 4" key="1">
    <citation type="submission" date="2018-11" db="EMBL/GenBank/DDBJ databases">
        <title>Arenibacter aquaticus sp.nov., a marine bacterium isolated from surface seawater in the South China Sea.</title>
        <authorList>
            <person name="Guo J."/>
            <person name="Sun J."/>
        </authorList>
    </citation>
    <scope>NUCLEOTIDE SEQUENCE [LARGE SCALE GENOMIC DNA]</scope>
    <source>
        <strain evidence="3 4">GUO666</strain>
    </source>
</reference>
<dbReference type="InterPro" id="IPR013096">
    <property type="entry name" value="Cupin_2"/>
</dbReference>
<dbReference type="GO" id="GO:0046872">
    <property type="term" value="F:metal ion binding"/>
    <property type="evidence" value="ECO:0007669"/>
    <property type="project" value="UniProtKB-KW"/>
</dbReference>
<dbReference type="RefSeq" id="WP_126162476.1">
    <property type="nucleotide sequence ID" value="NZ_RQPJ01000005.1"/>
</dbReference>
<evidence type="ECO:0000256" key="1">
    <source>
        <dbReference type="ARBA" id="ARBA00022723"/>
    </source>
</evidence>
<keyword evidence="1" id="KW-0479">Metal-binding</keyword>
<evidence type="ECO:0000259" key="2">
    <source>
        <dbReference type="Pfam" id="PF07883"/>
    </source>
</evidence>
<dbReference type="Pfam" id="PF07883">
    <property type="entry name" value="Cupin_2"/>
    <property type="match status" value="1"/>
</dbReference>
<dbReference type="PANTHER" id="PTHR35848">
    <property type="entry name" value="OXALATE-BINDING PROTEIN"/>
    <property type="match status" value="1"/>
</dbReference>
<keyword evidence="4" id="KW-1185">Reference proteome</keyword>
<feature type="domain" description="Cupin type-2" evidence="2">
    <location>
        <begin position="42"/>
        <end position="109"/>
    </location>
</feature>
<comment type="caution">
    <text evidence="3">The sequence shown here is derived from an EMBL/GenBank/DDBJ whole genome shotgun (WGS) entry which is preliminary data.</text>
</comment>
<sequence>MERNWKFVREKGLMLEKIIGRVHHWHYHPDIIEQADSYMVKVVVPKGGGHNFHLHPAMHEILYILKGTAEQWVEGEMQLLEAGDSVYIGANVAHGTFNAGDEELEFLAILSPPNGWEAGTIDVSEKVPYCQYRPRI</sequence>
<dbReference type="SUPFAM" id="SSF51182">
    <property type="entry name" value="RmlC-like cupins"/>
    <property type="match status" value="1"/>
</dbReference>
<name>A0A3S0CNG7_9FLAO</name>
<proteinExistence type="predicted"/>
<gene>
    <name evidence="3" type="ORF">EHW67_11290</name>
</gene>
<organism evidence="3 4">
    <name type="scientific">Arenibacter aquaticus</name>
    <dbReference type="NCBI Taxonomy" id="2489054"/>
    <lineage>
        <taxon>Bacteria</taxon>
        <taxon>Pseudomonadati</taxon>
        <taxon>Bacteroidota</taxon>
        <taxon>Flavobacteriia</taxon>
        <taxon>Flavobacteriales</taxon>
        <taxon>Flavobacteriaceae</taxon>
        <taxon>Arenibacter</taxon>
    </lineage>
</organism>
<accession>A0A3S0CNG7</accession>
<dbReference type="Proteomes" id="UP000267585">
    <property type="component" value="Unassembled WGS sequence"/>
</dbReference>
<evidence type="ECO:0000313" key="4">
    <source>
        <dbReference type="Proteomes" id="UP000267585"/>
    </source>
</evidence>
<evidence type="ECO:0000313" key="3">
    <source>
        <dbReference type="EMBL" id="RTE53581.1"/>
    </source>
</evidence>
<dbReference type="EMBL" id="RQPJ01000005">
    <property type="protein sequence ID" value="RTE53581.1"/>
    <property type="molecule type" value="Genomic_DNA"/>
</dbReference>
<dbReference type="InterPro" id="IPR011051">
    <property type="entry name" value="RmlC_Cupin_sf"/>
</dbReference>
<dbReference type="InterPro" id="IPR014710">
    <property type="entry name" value="RmlC-like_jellyroll"/>
</dbReference>
<dbReference type="AlphaFoldDB" id="A0A3S0CNG7"/>